<comment type="caution">
    <text evidence="7">The sequence shown here is derived from an EMBL/GenBank/DDBJ whole genome shotgun (WGS) entry which is preliminary data.</text>
</comment>
<dbReference type="Gene3D" id="3.30.40.10">
    <property type="entry name" value="Zinc/RING finger domain, C3HC4 (zinc finger)"/>
    <property type="match status" value="1"/>
</dbReference>
<dbReference type="PANTHER" id="PTHR45626">
    <property type="entry name" value="TRANSCRIPTION TERMINATION FACTOR 2-RELATED"/>
    <property type="match status" value="1"/>
</dbReference>
<evidence type="ECO:0000256" key="2">
    <source>
        <dbReference type="ARBA" id="ARBA00022801"/>
    </source>
</evidence>
<organism evidence="7 8">
    <name type="scientific">Perkinsus olseni</name>
    <name type="common">Perkinsus atlanticus</name>
    <dbReference type="NCBI Taxonomy" id="32597"/>
    <lineage>
        <taxon>Eukaryota</taxon>
        <taxon>Sar</taxon>
        <taxon>Alveolata</taxon>
        <taxon>Perkinsozoa</taxon>
        <taxon>Perkinsea</taxon>
        <taxon>Perkinsida</taxon>
        <taxon>Perkinsidae</taxon>
        <taxon>Perkinsus</taxon>
    </lineage>
</organism>
<evidence type="ECO:0000313" key="7">
    <source>
        <dbReference type="EMBL" id="KAF4672948.1"/>
    </source>
</evidence>
<dbReference type="GO" id="GO:0008270">
    <property type="term" value="F:zinc ion binding"/>
    <property type="evidence" value="ECO:0007669"/>
    <property type="project" value="UniProtKB-KW"/>
</dbReference>
<keyword evidence="3" id="KW-0347">Helicase</keyword>
<evidence type="ECO:0000256" key="3">
    <source>
        <dbReference type="ARBA" id="ARBA00022806"/>
    </source>
</evidence>
<keyword evidence="5" id="KW-0479">Metal-binding</keyword>
<dbReference type="Proteomes" id="UP000572268">
    <property type="component" value="Unassembled WGS sequence"/>
</dbReference>
<feature type="non-terminal residue" evidence="7">
    <location>
        <position position="1"/>
    </location>
</feature>
<dbReference type="InterPro" id="IPR001841">
    <property type="entry name" value="Znf_RING"/>
</dbReference>
<dbReference type="InterPro" id="IPR050628">
    <property type="entry name" value="SNF2_RAD54_helicase_TF"/>
</dbReference>
<evidence type="ECO:0000256" key="4">
    <source>
        <dbReference type="ARBA" id="ARBA00022840"/>
    </source>
</evidence>
<keyword evidence="1" id="KW-0547">Nucleotide-binding</keyword>
<gene>
    <name evidence="7" type="ORF">FOL46_008097</name>
</gene>
<dbReference type="PROSITE" id="PS50089">
    <property type="entry name" value="ZF_RING_2"/>
    <property type="match status" value="1"/>
</dbReference>
<dbReference type="AlphaFoldDB" id="A0A7J6MMX5"/>
<dbReference type="GO" id="GO:0008094">
    <property type="term" value="F:ATP-dependent activity, acting on DNA"/>
    <property type="evidence" value="ECO:0007669"/>
    <property type="project" value="TreeGrafter"/>
</dbReference>
<keyword evidence="5" id="KW-0863">Zinc-finger</keyword>
<dbReference type="SUPFAM" id="SSF57850">
    <property type="entry name" value="RING/U-box"/>
    <property type="match status" value="1"/>
</dbReference>
<feature type="domain" description="RING-type" evidence="6">
    <location>
        <begin position="94"/>
        <end position="142"/>
    </location>
</feature>
<keyword evidence="5" id="KW-0862">Zinc</keyword>
<evidence type="ECO:0000313" key="8">
    <source>
        <dbReference type="Proteomes" id="UP000572268"/>
    </source>
</evidence>
<dbReference type="GO" id="GO:0004386">
    <property type="term" value="F:helicase activity"/>
    <property type="evidence" value="ECO:0007669"/>
    <property type="project" value="UniProtKB-KW"/>
</dbReference>
<evidence type="ECO:0000259" key="6">
    <source>
        <dbReference type="PROSITE" id="PS50089"/>
    </source>
</evidence>
<evidence type="ECO:0000256" key="5">
    <source>
        <dbReference type="PROSITE-ProRule" id="PRU00175"/>
    </source>
</evidence>
<dbReference type="GO" id="GO:0005524">
    <property type="term" value="F:ATP binding"/>
    <property type="evidence" value="ECO:0007669"/>
    <property type="project" value="UniProtKB-KW"/>
</dbReference>
<proteinExistence type="predicted"/>
<dbReference type="EMBL" id="JABANN010000062">
    <property type="protein sequence ID" value="KAF4672948.1"/>
    <property type="molecule type" value="Genomic_DNA"/>
</dbReference>
<name>A0A7J6MMX5_PEROL</name>
<accession>A0A7J6MMX5</accession>
<keyword evidence="2" id="KW-0378">Hydrolase</keyword>
<dbReference type="InterPro" id="IPR013083">
    <property type="entry name" value="Znf_RING/FYVE/PHD"/>
</dbReference>
<dbReference type="GO" id="GO:0016787">
    <property type="term" value="F:hydrolase activity"/>
    <property type="evidence" value="ECO:0007669"/>
    <property type="project" value="UniProtKB-KW"/>
</dbReference>
<protein>
    <recommendedName>
        <fullName evidence="6">RING-type domain-containing protein</fullName>
    </recommendedName>
</protein>
<reference evidence="7 8" key="1">
    <citation type="submission" date="2020-04" db="EMBL/GenBank/DDBJ databases">
        <title>Perkinsus olseni comparative genomics.</title>
        <authorList>
            <person name="Bogema D.R."/>
        </authorList>
    </citation>
    <scope>NUCLEOTIDE SEQUENCE [LARGE SCALE GENOMIC DNA]</scope>
    <source>
        <strain evidence="7">ATCC PRA-31</strain>
    </source>
</reference>
<evidence type="ECO:0000256" key="1">
    <source>
        <dbReference type="ARBA" id="ARBA00022741"/>
    </source>
</evidence>
<keyword evidence="4" id="KW-0067">ATP-binding</keyword>
<sequence>MDTRFVRLAPEEQAFYDDLAKQYQDKVEQLAEEGMLEAKISELLVLLMRLRQAANSGLLIKFREAMKGRVECVSPGIAQLESFCDVPLPVHQMICHDEISQRPPVEGEAMARSSCGDRFHNECIRQWIGDELSADPVECPACLEQVEITLGT</sequence>
<dbReference type="GO" id="GO:0005634">
    <property type="term" value="C:nucleus"/>
    <property type="evidence" value="ECO:0007669"/>
    <property type="project" value="TreeGrafter"/>
</dbReference>
<dbReference type="GO" id="GO:0006281">
    <property type="term" value="P:DNA repair"/>
    <property type="evidence" value="ECO:0007669"/>
    <property type="project" value="TreeGrafter"/>
</dbReference>